<organism evidence="2 3">
    <name type="scientific">Aegilops tauschii subsp. strangulata</name>
    <name type="common">Goatgrass</name>
    <dbReference type="NCBI Taxonomy" id="200361"/>
    <lineage>
        <taxon>Eukaryota</taxon>
        <taxon>Viridiplantae</taxon>
        <taxon>Streptophyta</taxon>
        <taxon>Embryophyta</taxon>
        <taxon>Tracheophyta</taxon>
        <taxon>Spermatophyta</taxon>
        <taxon>Magnoliopsida</taxon>
        <taxon>Liliopsida</taxon>
        <taxon>Poales</taxon>
        <taxon>Poaceae</taxon>
        <taxon>BOP clade</taxon>
        <taxon>Pooideae</taxon>
        <taxon>Triticodae</taxon>
        <taxon>Triticeae</taxon>
        <taxon>Triticinae</taxon>
        <taxon>Aegilops</taxon>
    </lineage>
</organism>
<reference evidence="3" key="1">
    <citation type="journal article" date="2014" name="Science">
        <title>Ancient hybridizations among the ancestral genomes of bread wheat.</title>
        <authorList>
            <consortium name="International Wheat Genome Sequencing Consortium,"/>
            <person name="Marcussen T."/>
            <person name="Sandve S.R."/>
            <person name="Heier L."/>
            <person name="Spannagl M."/>
            <person name="Pfeifer M."/>
            <person name="Jakobsen K.S."/>
            <person name="Wulff B.B."/>
            <person name="Steuernagel B."/>
            <person name="Mayer K.F."/>
            <person name="Olsen O.A."/>
        </authorList>
    </citation>
    <scope>NUCLEOTIDE SEQUENCE [LARGE SCALE GENOMIC DNA]</scope>
    <source>
        <strain evidence="3">cv. AL8/78</strain>
    </source>
</reference>
<dbReference type="AlphaFoldDB" id="A0A453ANY3"/>
<proteinExistence type="predicted"/>
<feature type="region of interest" description="Disordered" evidence="1">
    <location>
        <begin position="1"/>
        <end position="45"/>
    </location>
</feature>
<evidence type="ECO:0000313" key="3">
    <source>
        <dbReference type="Proteomes" id="UP000015105"/>
    </source>
</evidence>
<reference evidence="2" key="3">
    <citation type="journal article" date="2017" name="Nature">
        <title>Genome sequence of the progenitor of the wheat D genome Aegilops tauschii.</title>
        <authorList>
            <person name="Luo M.C."/>
            <person name="Gu Y.Q."/>
            <person name="Puiu D."/>
            <person name="Wang H."/>
            <person name="Twardziok S.O."/>
            <person name="Deal K.R."/>
            <person name="Huo N."/>
            <person name="Zhu T."/>
            <person name="Wang L."/>
            <person name="Wang Y."/>
            <person name="McGuire P.E."/>
            <person name="Liu S."/>
            <person name="Long H."/>
            <person name="Ramasamy R.K."/>
            <person name="Rodriguez J.C."/>
            <person name="Van S.L."/>
            <person name="Yuan L."/>
            <person name="Wang Z."/>
            <person name="Xia Z."/>
            <person name="Xiao L."/>
            <person name="Anderson O.D."/>
            <person name="Ouyang S."/>
            <person name="Liang Y."/>
            <person name="Zimin A.V."/>
            <person name="Pertea G."/>
            <person name="Qi P."/>
            <person name="Bennetzen J.L."/>
            <person name="Dai X."/>
            <person name="Dawson M.W."/>
            <person name="Muller H.G."/>
            <person name="Kugler K."/>
            <person name="Rivarola-Duarte L."/>
            <person name="Spannagl M."/>
            <person name="Mayer K.F.X."/>
            <person name="Lu F.H."/>
            <person name="Bevan M.W."/>
            <person name="Leroy P."/>
            <person name="Li P."/>
            <person name="You F.M."/>
            <person name="Sun Q."/>
            <person name="Liu Z."/>
            <person name="Lyons E."/>
            <person name="Wicker T."/>
            <person name="Salzberg S.L."/>
            <person name="Devos K.M."/>
            <person name="Dvorak J."/>
        </authorList>
    </citation>
    <scope>NUCLEOTIDE SEQUENCE [LARGE SCALE GENOMIC DNA]</scope>
    <source>
        <strain evidence="2">cv. AL8/78</strain>
    </source>
</reference>
<accession>A0A453ANY3</accession>
<sequence length="90" mass="9824">RWLSRRPAPPSPASSPPAASSPRTSPPSPPGASSPAAPPSTSSRSVLKLSIHDYAFDRIRRPPLSSLASPRIRRPIRTYVWSLGVRVWFL</sequence>
<evidence type="ECO:0000256" key="1">
    <source>
        <dbReference type="SAM" id="MobiDB-lite"/>
    </source>
</evidence>
<dbReference type="EnsemblPlants" id="AET2Gv20212000.2">
    <property type="protein sequence ID" value="AET2Gv20212000.2"/>
    <property type="gene ID" value="AET2Gv20212000"/>
</dbReference>
<reference evidence="2" key="4">
    <citation type="submission" date="2019-03" db="UniProtKB">
        <authorList>
            <consortium name="EnsemblPlants"/>
        </authorList>
    </citation>
    <scope>IDENTIFICATION</scope>
</reference>
<reference evidence="2" key="5">
    <citation type="journal article" date="2021" name="G3 (Bethesda)">
        <title>Aegilops tauschii genome assembly Aet v5.0 features greater sequence contiguity and improved annotation.</title>
        <authorList>
            <person name="Wang L."/>
            <person name="Zhu T."/>
            <person name="Rodriguez J.C."/>
            <person name="Deal K.R."/>
            <person name="Dubcovsky J."/>
            <person name="McGuire P.E."/>
            <person name="Lux T."/>
            <person name="Spannagl M."/>
            <person name="Mayer K.F.X."/>
            <person name="Baldrich P."/>
            <person name="Meyers B.C."/>
            <person name="Huo N."/>
            <person name="Gu Y.Q."/>
            <person name="Zhou H."/>
            <person name="Devos K.M."/>
            <person name="Bennetzen J.L."/>
            <person name="Unver T."/>
            <person name="Budak H."/>
            <person name="Gulick P.J."/>
            <person name="Galiba G."/>
            <person name="Kalapos B."/>
            <person name="Nelson D.R."/>
            <person name="Li P."/>
            <person name="You F.M."/>
            <person name="Luo M.C."/>
            <person name="Dvorak J."/>
        </authorList>
    </citation>
    <scope>NUCLEOTIDE SEQUENCE [LARGE SCALE GENOMIC DNA]</scope>
    <source>
        <strain evidence="2">cv. AL8/78</strain>
    </source>
</reference>
<name>A0A453ANY3_AEGTS</name>
<dbReference type="Gramene" id="AET2Gv20212000.2">
    <property type="protein sequence ID" value="AET2Gv20212000.2"/>
    <property type="gene ID" value="AET2Gv20212000"/>
</dbReference>
<reference evidence="3" key="2">
    <citation type="journal article" date="2017" name="Nat. Plants">
        <title>The Aegilops tauschii genome reveals multiple impacts of transposons.</title>
        <authorList>
            <person name="Zhao G."/>
            <person name="Zou C."/>
            <person name="Li K."/>
            <person name="Wang K."/>
            <person name="Li T."/>
            <person name="Gao L."/>
            <person name="Zhang X."/>
            <person name="Wang H."/>
            <person name="Yang Z."/>
            <person name="Liu X."/>
            <person name="Jiang W."/>
            <person name="Mao L."/>
            <person name="Kong X."/>
            <person name="Jiao Y."/>
            <person name="Jia J."/>
        </authorList>
    </citation>
    <scope>NUCLEOTIDE SEQUENCE [LARGE SCALE GENOMIC DNA]</scope>
    <source>
        <strain evidence="3">cv. AL8/78</strain>
    </source>
</reference>
<feature type="compositionally biased region" description="Pro residues" evidence="1">
    <location>
        <begin position="24"/>
        <end position="38"/>
    </location>
</feature>
<dbReference type="Proteomes" id="UP000015105">
    <property type="component" value="Chromosome 2D"/>
</dbReference>
<evidence type="ECO:0000313" key="2">
    <source>
        <dbReference type="EnsemblPlants" id="AET2Gv20212000.2"/>
    </source>
</evidence>
<keyword evidence="3" id="KW-1185">Reference proteome</keyword>
<protein>
    <submittedName>
        <fullName evidence="2">Uncharacterized protein</fullName>
    </submittedName>
</protein>